<keyword evidence="2" id="KW-1185">Reference proteome</keyword>
<accession>A0A2P5C639</accession>
<organism evidence="1 2">
    <name type="scientific">Parasponia andersonii</name>
    <name type="common">Sponia andersonii</name>
    <dbReference type="NCBI Taxonomy" id="3476"/>
    <lineage>
        <taxon>Eukaryota</taxon>
        <taxon>Viridiplantae</taxon>
        <taxon>Streptophyta</taxon>
        <taxon>Embryophyta</taxon>
        <taxon>Tracheophyta</taxon>
        <taxon>Spermatophyta</taxon>
        <taxon>Magnoliopsida</taxon>
        <taxon>eudicotyledons</taxon>
        <taxon>Gunneridae</taxon>
        <taxon>Pentapetalae</taxon>
        <taxon>rosids</taxon>
        <taxon>fabids</taxon>
        <taxon>Rosales</taxon>
        <taxon>Cannabaceae</taxon>
        <taxon>Parasponia</taxon>
    </lineage>
</organism>
<proteinExistence type="predicted"/>
<name>A0A2P5C639_PARAD</name>
<gene>
    <name evidence="1" type="ORF">PanWU01x14_180670</name>
</gene>
<sequence length="49" mass="5532">MIGVEEGDMDACQNKKLGELEHGVDMTLSRQGKDENSRNSLWTLMLHVD</sequence>
<dbReference type="EMBL" id="JXTB01000170">
    <property type="protein sequence ID" value="PON56499.1"/>
    <property type="molecule type" value="Genomic_DNA"/>
</dbReference>
<reference evidence="2" key="1">
    <citation type="submission" date="2016-06" db="EMBL/GenBank/DDBJ databases">
        <title>Parallel loss of symbiosis genes in relatives of nitrogen-fixing non-legume Parasponia.</title>
        <authorList>
            <person name="Van Velzen R."/>
            <person name="Holmer R."/>
            <person name="Bu F."/>
            <person name="Rutten L."/>
            <person name="Van Zeijl A."/>
            <person name="Liu W."/>
            <person name="Santuari L."/>
            <person name="Cao Q."/>
            <person name="Sharma T."/>
            <person name="Shen D."/>
            <person name="Roswanjaya Y."/>
            <person name="Wardhani T."/>
            <person name="Kalhor M.S."/>
            <person name="Jansen J."/>
            <person name="Van den Hoogen J."/>
            <person name="Gungor B."/>
            <person name="Hartog M."/>
            <person name="Hontelez J."/>
            <person name="Verver J."/>
            <person name="Yang W.-C."/>
            <person name="Schijlen E."/>
            <person name="Repin R."/>
            <person name="Schilthuizen M."/>
            <person name="Schranz E."/>
            <person name="Heidstra R."/>
            <person name="Miyata K."/>
            <person name="Fedorova E."/>
            <person name="Kohlen W."/>
            <person name="Bisseling T."/>
            <person name="Smit S."/>
            <person name="Geurts R."/>
        </authorList>
    </citation>
    <scope>NUCLEOTIDE SEQUENCE [LARGE SCALE GENOMIC DNA]</scope>
    <source>
        <strain evidence="2">cv. WU1-14</strain>
    </source>
</reference>
<dbReference type="AlphaFoldDB" id="A0A2P5C639"/>
<evidence type="ECO:0000313" key="1">
    <source>
        <dbReference type="EMBL" id="PON56499.1"/>
    </source>
</evidence>
<comment type="caution">
    <text evidence="1">The sequence shown here is derived from an EMBL/GenBank/DDBJ whole genome shotgun (WGS) entry which is preliminary data.</text>
</comment>
<dbReference type="OrthoDB" id="10318571at2759"/>
<evidence type="ECO:0000313" key="2">
    <source>
        <dbReference type="Proteomes" id="UP000237105"/>
    </source>
</evidence>
<dbReference type="Proteomes" id="UP000237105">
    <property type="component" value="Unassembled WGS sequence"/>
</dbReference>
<protein>
    <submittedName>
        <fullName evidence="1">Uncharacterized protein</fullName>
    </submittedName>
</protein>